<name>H2C9B2_9CREN</name>
<keyword evidence="2" id="KW-1185">Reference proteome</keyword>
<reference evidence="1 2" key="1">
    <citation type="submission" date="2012-01" db="EMBL/GenBank/DDBJ databases">
        <title>Improved High-Quality Draft sequence of Metallosphaera yellowstonensis MK1.</title>
        <authorList>
            <consortium name="US DOE Joint Genome Institute"/>
            <person name="Lucas S."/>
            <person name="Han J."/>
            <person name="Cheng J.-F."/>
            <person name="Goodwin L."/>
            <person name="Pitluck S."/>
            <person name="Peters L."/>
            <person name="Teshima H."/>
            <person name="Detter J.C."/>
            <person name="Han C."/>
            <person name="Tapia R."/>
            <person name="Land M."/>
            <person name="Hauser L."/>
            <person name="Kyrpides N."/>
            <person name="Kozubal M."/>
            <person name="Macur R.E."/>
            <person name="Jay Z."/>
            <person name="Inskeep W."/>
            <person name="Woyke T."/>
        </authorList>
    </citation>
    <scope>NUCLEOTIDE SEQUENCE [LARGE SCALE GENOMIC DNA]</scope>
    <source>
        <strain evidence="1 2">MK1</strain>
    </source>
</reference>
<dbReference type="HOGENOM" id="CLU_1318587_0_0_2"/>
<dbReference type="AlphaFoldDB" id="H2C9B2"/>
<organism evidence="1 2">
    <name type="scientific">Metallosphaera yellowstonensis MK1</name>
    <dbReference type="NCBI Taxonomy" id="671065"/>
    <lineage>
        <taxon>Archaea</taxon>
        <taxon>Thermoproteota</taxon>
        <taxon>Thermoprotei</taxon>
        <taxon>Sulfolobales</taxon>
        <taxon>Sulfolobaceae</taxon>
        <taxon>Metallosphaera</taxon>
    </lineage>
</organism>
<evidence type="ECO:0000313" key="2">
    <source>
        <dbReference type="Proteomes" id="UP000003980"/>
    </source>
</evidence>
<evidence type="ECO:0000313" key="1">
    <source>
        <dbReference type="EMBL" id="EHP68738.1"/>
    </source>
</evidence>
<protein>
    <submittedName>
        <fullName evidence="1">2-polyprenylphenol hydroxylase-like oxidoreductase</fullName>
    </submittedName>
</protein>
<proteinExistence type="predicted"/>
<dbReference type="STRING" id="671065.MetMK1DRAFT_00031830"/>
<gene>
    <name evidence="1" type="ORF">MetMK1DRAFT_00031830</name>
</gene>
<dbReference type="EMBL" id="JH597770">
    <property type="protein sequence ID" value="EHP68738.1"/>
    <property type="molecule type" value="Genomic_DNA"/>
</dbReference>
<sequence length="197" mass="22465">MMYSKVLRVEPTRESTRVLLEYYGKEPSPGQFVGLVFPGESEIPLGVTDYKEGELELYVDSERLVQYLRKMSRVIVEGPFGKPVEIRGNVMGIAVGRLYHDLLYPLRIAKRKGYQASLNCESCTDEFQRPSQEVRWDLILASVPLEFIKTLPRNTLVYVRWVKMNCMMGVCGVCNVKGFLPCVEGPFMEVEKVVDKG</sequence>
<dbReference type="eggNOG" id="arCOG02199">
    <property type="taxonomic scope" value="Archaea"/>
</dbReference>
<accession>H2C9B2</accession>
<dbReference type="Proteomes" id="UP000003980">
    <property type="component" value="Unassembled WGS sequence"/>
</dbReference>